<dbReference type="GO" id="GO:0005737">
    <property type="term" value="C:cytoplasm"/>
    <property type="evidence" value="ECO:0007669"/>
    <property type="project" value="TreeGrafter"/>
</dbReference>
<feature type="compositionally biased region" description="Polar residues" evidence="3">
    <location>
        <begin position="224"/>
        <end position="234"/>
    </location>
</feature>
<protein>
    <recommendedName>
        <fullName evidence="2">PIH1 domain-containing protein 2</fullName>
    </recommendedName>
</protein>
<dbReference type="Pfam" id="PF08190">
    <property type="entry name" value="PIH1"/>
    <property type="match status" value="1"/>
</dbReference>
<dbReference type="GO" id="GO:0000492">
    <property type="term" value="P:box C/D snoRNP assembly"/>
    <property type="evidence" value="ECO:0007669"/>
    <property type="project" value="TreeGrafter"/>
</dbReference>
<evidence type="ECO:0000313" key="7">
    <source>
        <dbReference type="Proteomes" id="UP001174909"/>
    </source>
</evidence>
<dbReference type="GO" id="GO:0097255">
    <property type="term" value="C:R2TP complex"/>
    <property type="evidence" value="ECO:0007669"/>
    <property type="project" value="TreeGrafter"/>
</dbReference>
<evidence type="ECO:0000256" key="2">
    <source>
        <dbReference type="ARBA" id="ARBA00040541"/>
    </source>
</evidence>
<dbReference type="GO" id="GO:0006364">
    <property type="term" value="P:rRNA processing"/>
    <property type="evidence" value="ECO:0007669"/>
    <property type="project" value="TreeGrafter"/>
</dbReference>
<dbReference type="PANTHER" id="PTHR22997:SF6">
    <property type="entry name" value="PIH1 DOMAIN-CONTAINING PROTEIN 2"/>
    <property type="match status" value="1"/>
</dbReference>
<dbReference type="InterPro" id="IPR041442">
    <property type="entry name" value="PIH1D1/2/3_CS-like"/>
</dbReference>
<accession>A0AA35SNW6</accession>
<feature type="region of interest" description="Disordered" evidence="3">
    <location>
        <begin position="199"/>
        <end position="364"/>
    </location>
</feature>
<feature type="compositionally biased region" description="Basic residues" evidence="3">
    <location>
        <begin position="200"/>
        <end position="209"/>
    </location>
</feature>
<evidence type="ECO:0000259" key="4">
    <source>
        <dbReference type="Pfam" id="PF08190"/>
    </source>
</evidence>
<dbReference type="Pfam" id="PF18201">
    <property type="entry name" value="PIH1_CS"/>
    <property type="match status" value="1"/>
</dbReference>
<evidence type="ECO:0000256" key="3">
    <source>
        <dbReference type="SAM" id="MobiDB-lite"/>
    </source>
</evidence>
<feature type="compositionally biased region" description="Basic and acidic residues" evidence="3">
    <location>
        <begin position="301"/>
        <end position="310"/>
    </location>
</feature>
<gene>
    <name evidence="6" type="ORF">GBAR_LOCUS18623</name>
</gene>
<feature type="compositionally biased region" description="Low complexity" evidence="3">
    <location>
        <begin position="273"/>
        <end position="284"/>
    </location>
</feature>
<feature type="compositionally biased region" description="Gly residues" evidence="3">
    <location>
        <begin position="245"/>
        <end position="256"/>
    </location>
</feature>
<dbReference type="GO" id="GO:1990904">
    <property type="term" value="C:ribonucleoprotein complex"/>
    <property type="evidence" value="ECO:0007669"/>
    <property type="project" value="TreeGrafter"/>
</dbReference>
<dbReference type="InterPro" id="IPR012981">
    <property type="entry name" value="PIH1_N"/>
</dbReference>
<evidence type="ECO:0000259" key="5">
    <source>
        <dbReference type="Pfam" id="PF18201"/>
    </source>
</evidence>
<evidence type="ECO:0000313" key="6">
    <source>
        <dbReference type="EMBL" id="CAI8033014.1"/>
    </source>
</evidence>
<sequence>MAAAAGGGDGLGEAVSKVWSYLDRLAENNPQEYKRFINKAMQERRDFLDPPCPVFCFTTGIRGKKNQKLYVNICKWARVPTKQDSDSSLIPVKGGVLRCLVEDGKRQPNSLLLDIAFNPVFVDSCLTDGETLDVFLKMVLDFVDEYLSILTDRRTEMLPPATKFKGPEADIYHSLDQSNPELITKESWMDFQHNLLASLKKGKKTKTGRKGGSDTNGLPPLFPRQQSNPGNGHQATPKLIEEVEQGGGGSGRNGHGSGKHQKKGKNGGKNGGQKRSSSGHSASSKNRRKQRDTVNGQSLEESGRGLEESGRSLVEVVSELRIGDRSDGGQHLEKEGTETGGAGSLVDGEGESGRSLGESGEGRRVIPENRVTVKEEGGRDVVVVRVKLPEVTSAEQISLDGSETDISVTAADTYSLLVPFPFHVNPDLATSTFNKRSRTLIVRLSVVDHTEKGE</sequence>
<proteinExistence type="inferred from homology"/>
<dbReference type="Proteomes" id="UP001174909">
    <property type="component" value="Unassembled WGS sequence"/>
</dbReference>
<name>A0AA35SNW6_GEOBA</name>
<feature type="compositionally biased region" description="Basic residues" evidence="3">
    <location>
        <begin position="257"/>
        <end position="266"/>
    </location>
</feature>
<reference evidence="6" key="1">
    <citation type="submission" date="2023-03" db="EMBL/GenBank/DDBJ databases">
        <authorList>
            <person name="Steffen K."/>
            <person name="Cardenas P."/>
        </authorList>
    </citation>
    <scope>NUCLEOTIDE SEQUENCE</scope>
</reference>
<feature type="domain" description="PIH1D1/2/3 CS-like" evidence="5">
    <location>
        <begin position="382"/>
        <end position="447"/>
    </location>
</feature>
<comment type="similarity">
    <text evidence="1">Belongs to the PIH1 family.</text>
</comment>
<evidence type="ECO:0000256" key="1">
    <source>
        <dbReference type="ARBA" id="ARBA00008511"/>
    </source>
</evidence>
<dbReference type="InterPro" id="IPR050734">
    <property type="entry name" value="PIH1/Kintoun_subfamily"/>
</dbReference>
<keyword evidence="7" id="KW-1185">Reference proteome</keyword>
<dbReference type="AlphaFoldDB" id="A0AA35SNW6"/>
<dbReference type="PANTHER" id="PTHR22997">
    <property type="entry name" value="PIH1 DOMAIN-CONTAINING PROTEIN 1"/>
    <property type="match status" value="1"/>
</dbReference>
<feature type="compositionally biased region" description="Basic and acidic residues" evidence="3">
    <location>
        <begin position="321"/>
        <end position="337"/>
    </location>
</feature>
<organism evidence="6 7">
    <name type="scientific">Geodia barretti</name>
    <name type="common">Barrett's horny sponge</name>
    <dbReference type="NCBI Taxonomy" id="519541"/>
    <lineage>
        <taxon>Eukaryota</taxon>
        <taxon>Metazoa</taxon>
        <taxon>Porifera</taxon>
        <taxon>Demospongiae</taxon>
        <taxon>Heteroscleromorpha</taxon>
        <taxon>Tetractinellida</taxon>
        <taxon>Astrophorina</taxon>
        <taxon>Geodiidae</taxon>
        <taxon>Geodia</taxon>
    </lineage>
</organism>
<feature type="domain" description="PIH1 N-terminal" evidence="4">
    <location>
        <begin position="31"/>
        <end position="166"/>
    </location>
</feature>
<comment type="caution">
    <text evidence="6">The sequence shown here is derived from an EMBL/GenBank/DDBJ whole genome shotgun (WGS) entry which is preliminary data.</text>
</comment>
<dbReference type="EMBL" id="CASHTH010002637">
    <property type="protein sequence ID" value="CAI8033014.1"/>
    <property type="molecule type" value="Genomic_DNA"/>
</dbReference>